<dbReference type="SMART" id="SM00499">
    <property type="entry name" value="AAI"/>
    <property type="match status" value="1"/>
</dbReference>
<evidence type="ECO:0000256" key="1">
    <source>
        <dbReference type="ARBA" id="ARBA00009748"/>
    </source>
</evidence>
<dbReference type="PROSITE" id="PS00597">
    <property type="entry name" value="PLANT_LTP"/>
    <property type="match status" value="1"/>
</dbReference>
<keyword evidence="2" id="KW-0813">Transport</keyword>
<dbReference type="InterPro" id="IPR000528">
    <property type="entry name" value="Plant_nsLTP"/>
</dbReference>
<proteinExistence type="inferred from homology"/>
<keyword evidence="5" id="KW-1185">Reference proteome</keyword>
<comment type="function">
    <text evidence="2">Plant non-specific lipid-transfer proteins transfer phospholipids as well as galactolipids across membranes. May play a role in wax or cutin deposition in the cell walls of expanding epidermal cells and certain secretory tissues.</text>
</comment>
<dbReference type="Gene3D" id="1.10.110.10">
    <property type="entry name" value="Plant lipid-transfer and hydrophobic proteins"/>
    <property type="match status" value="1"/>
</dbReference>
<keyword evidence="2" id="KW-0446">Lipid-binding</keyword>
<dbReference type="GO" id="GO:0006869">
    <property type="term" value="P:lipid transport"/>
    <property type="evidence" value="ECO:0007669"/>
    <property type="project" value="InterPro"/>
</dbReference>
<comment type="caution">
    <text evidence="4">The sequence shown here is derived from an EMBL/GenBank/DDBJ whole genome shotgun (WGS) entry which is preliminary data.</text>
</comment>
<sequence length="103" mass="10475">MLVVATPMAQSTVSCGQVISSVSPCIMYLRSIGPLTPPCCNGIKALNSAAVTTPNRQQICNCLKNAAKSASGINPTLAAGLPGKCGVNIPFNISPSTNCALIK</sequence>
<evidence type="ECO:0000313" key="5">
    <source>
        <dbReference type="Proteomes" id="UP000323000"/>
    </source>
</evidence>
<dbReference type="Proteomes" id="UP000323000">
    <property type="component" value="Chromosome 7"/>
</dbReference>
<gene>
    <name evidence="4" type="ORF">EZV62_016794</name>
</gene>
<dbReference type="CDD" id="cd01960">
    <property type="entry name" value="nsLTP1"/>
    <property type="match status" value="1"/>
</dbReference>
<dbReference type="EMBL" id="VAHF01000007">
    <property type="protein sequence ID" value="TXG58965.1"/>
    <property type="molecule type" value="Genomic_DNA"/>
</dbReference>
<evidence type="ECO:0000313" key="4">
    <source>
        <dbReference type="EMBL" id="TXG58965.1"/>
    </source>
</evidence>
<dbReference type="PANTHER" id="PTHR33076">
    <property type="entry name" value="NON-SPECIFIC LIPID-TRANSFER PROTEIN 2-RELATED"/>
    <property type="match status" value="1"/>
</dbReference>
<dbReference type="OrthoDB" id="1890443at2759"/>
<dbReference type="AlphaFoldDB" id="A0A5C7HQC3"/>
<accession>A0A5C7HQC3</accession>
<dbReference type="Pfam" id="PF00234">
    <property type="entry name" value="Tryp_alpha_amyl"/>
    <property type="match status" value="1"/>
</dbReference>
<dbReference type="PRINTS" id="PR00382">
    <property type="entry name" value="LIPIDTRNSFER"/>
</dbReference>
<organism evidence="4 5">
    <name type="scientific">Acer yangbiense</name>
    <dbReference type="NCBI Taxonomy" id="1000413"/>
    <lineage>
        <taxon>Eukaryota</taxon>
        <taxon>Viridiplantae</taxon>
        <taxon>Streptophyta</taxon>
        <taxon>Embryophyta</taxon>
        <taxon>Tracheophyta</taxon>
        <taxon>Spermatophyta</taxon>
        <taxon>Magnoliopsida</taxon>
        <taxon>eudicotyledons</taxon>
        <taxon>Gunneridae</taxon>
        <taxon>Pentapetalae</taxon>
        <taxon>rosids</taxon>
        <taxon>malvids</taxon>
        <taxon>Sapindales</taxon>
        <taxon>Sapindaceae</taxon>
        <taxon>Hippocastanoideae</taxon>
        <taxon>Acereae</taxon>
        <taxon>Acer</taxon>
    </lineage>
</organism>
<name>A0A5C7HQC3_9ROSI</name>
<feature type="domain" description="Bifunctional inhibitor/plant lipid transfer protein/seed storage helical" evidence="3">
    <location>
        <begin position="15"/>
        <end position="99"/>
    </location>
</feature>
<reference evidence="5" key="1">
    <citation type="journal article" date="2019" name="Gigascience">
        <title>De novo genome assembly of the endangered Acer yangbiense, a plant species with extremely small populations endemic to Yunnan Province, China.</title>
        <authorList>
            <person name="Yang J."/>
            <person name="Wariss H.M."/>
            <person name="Tao L."/>
            <person name="Zhang R."/>
            <person name="Yun Q."/>
            <person name="Hollingsworth P."/>
            <person name="Dao Z."/>
            <person name="Luo G."/>
            <person name="Guo H."/>
            <person name="Ma Y."/>
            <person name="Sun W."/>
        </authorList>
    </citation>
    <scope>NUCLEOTIDE SEQUENCE [LARGE SCALE GENOMIC DNA]</scope>
    <source>
        <strain evidence="5">cv. Malutang</strain>
    </source>
</reference>
<protein>
    <recommendedName>
        <fullName evidence="2">Non-specific lipid-transfer protein</fullName>
    </recommendedName>
</protein>
<evidence type="ECO:0000256" key="2">
    <source>
        <dbReference type="RuleBase" id="RU000628"/>
    </source>
</evidence>
<dbReference type="SUPFAM" id="SSF47699">
    <property type="entry name" value="Bifunctional inhibitor/lipid-transfer protein/seed storage 2S albumin"/>
    <property type="match status" value="1"/>
</dbReference>
<comment type="similarity">
    <text evidence="1 2">Belongs to the plant LTP family.</text>
</comment>
<dbReference type="GO" id="GO:0008289">
    <property type="term" value="F:lipid binding"/>
    <property type="evidence" value="ECO:0007669"/>
    <property type="project" value="UniProtKB-KW"/>
</dbReference>
<dbReference type="InterPro" id="IPR016140">
    <property type="entry name" value="Bifunc_inhib/LTP/seed_store"/>
</dbReference>
<dbReference type="InterPro" id="IPR036312">
    <property type="entry name" value="Bifun_inhib/LTP/seed_sf"/>
</dbReference>
<evidence type="ECO:0000259" key="3">
    <source>
        <dbReference type="SMART" id="SM00499"/>
    </source>
</evidence>